<feature type="transmembrane region" description="Helical" evidence="2">
    <location>
        <begin position="102"/>
        <end position="122"/>
    </location>
</feature>
<reference evidence="4" key="1">
    <citation type="submission" date="2022-11" db="UniProtKB">
        <authorList>
            <consortium name="WormBaseParasite"/>
        </authorList>
    </citation>
    <scope>IDENTIFICATION</scope>
</reference>
<keyword evidence="3" id="KW-1185">Reference proteome</keyword>
<organism evidence="3 4">
    <name type="scientific">Acrobeloides nanus</name>
    <dbReference type="NCBI Taxonomy" id="290746"/>
    <lineage>
        <taxon>Eukaryota</taxon>
        <taxon>Metazoa</taxon>
        <taxon>Ecdysozoa</taxon>
        <taxon>Nematoda</taxon>
        <taxon>Chromadorea</taxon>
        <taxon>Rhabditida</taxon>
        <taxon>Tylenchina</taxon>
        <taxon>Cephalobomorpha</taxon>
        <taxon>Cephaloboidea</taxon>
        <taxon>Cephalobidae</taxon>
        <taxon>Acrobeloides</taxon>
    </lineage>
</organism>
<feature type="transmembrane region" description="Helical" evidence="2">
    <location>
        <begin position="142"/>
        <end position="160"/>
    </location>
</feature>
<evidence type="ECO:0000256" key="2">
    <source>
        <dbReference type="SAM" id="Phobius"/>
    </source>
</evidence>
<sequence>MGFDLFISTILEDTSGEWDGLCCGFAPHVVLACASFMIFDMSAVLFTLVGYALRIRDKHRVNQQCWNKYNNNGTDLWPYKLNSSQFMPGDECNPKESVHWNYLDFFVIVPLAALFLSFIVFWSGPYAFVKLVRKEKTCLSSWTRLLIICIWGTAFWIYLISKHFVRRGVEFMETAYFGYYDADPDIVQAVIGEYYSNMKPWTKIVWRSPCVLRYTLYGQAEYQLQRIDETVGNEEPENVDDEEEDEEADE</sequence>
<keyword evidence="2" id="KW-0812">Transmembrane</keyword>
<feature type="transmembrane region" description="Helical" evidence="2">
    <location>
        <begin position="29"/>
        <end position="53"/>
    </location>
</feature>
<proteinExistence type="predicted"/>
<dbReference type="Proteomes" id="UP000887540">
    <property type="component" value="Unplaced"/>
</dbReference>
<evidence type="ECO:0000256" key="1">
    <source>
        <dbReference type="SAM" id="MobiDB-lite"/>
    </source>
</evidence>
<keyword evidence="2" id="KW-0472">Membrane</keyword>
<evidence type="ECO:0000313" key="3">
    <source>
        <dbReference type="Proteomes" id="UP000887540"/>
    </source>
</evidence>
<keyword evidence="2" id="KW-1133">Transmembrane helix</keyword>
<accession>A0A914CVT6</accession>
<name>A0A914CVT6_9BILA</name>
<protein>
    <submittedName>
        <fullName evidence="4">Uncharacterized protein</fullName>
    </submittedName>
</protein>
<dbReference type="AlphaFoldDB" id="A0A914CVT6"/>
<dbReference type="WBParaSite" id="ACRNAN_scaffold1468.g29022.t1">
    <property type="protein sequence ID" value="ACRNAN_scaffold1468.g29022.t1"/>
    <property type="gene ID" value="ACRNAN_scaffold1468.g29022"/>
</dbReference>
<feature type="region of interest" description="Disordered" evidence="1">
    <location>
        <begin position="231"/>
        <end position="250"/>
    </location>
</feature>
<evidence type="ECO:0000313" key="4">
    <source>
        <dbReference type="WBParaSite" id="ACRNAN_scaffold1468.g29022.t1"/>
    </source>
</evidence>